<evidence type="ECO:0000313" key="3">
    <source>
        <dbReference type="Proteomes" id="UP001589896"/>
    </source>
</evidence>
<sequence length="251" mass="25832">MPQRLTGKTALVTGAAAGIGKAVADRFAAEGARVIYADRNEAGAAEAAGSAPDRRPVAMDISDEASVERAFAELGEAGWRPDVVVANAGVQLFGHDAKAADLDLEVWKRTLDINLTGTFLTLKHSVRSMLESGGGSIIVTGSPTALNGEGNEFTAYSSSKAGGHGLARAVAAAYAKDGIRVNIVVPGYTETPLVTAISDDPESRAAIIGRIPLGRAGTPRDVEGIMVYLASDDSAFATGAEFRVDGGMTTL</sequence>
<dbReference type="PROSITE" id="PS00061">
    <property type="entry name" value="ADH_SHORT"/>
    <property type="match status" value="1"/>
</dbReference>
<comment type="similarity">
    <text evidence="1">Belongs to the short-chain dehydrogenases/reductases (SDR) family.</text>
</comment>
<gene>
    <name evidence="2" type="ORF">ACFFGH_13040</name>
</gene>
<dbReference type="Pfam" id="PF13561">
    <property type="entry name" value="adh_short_C2"/>
    <property type="match status" value="1"/>
</dbReference>
<dbReference type="PANTHER" id="PTHR42760">
    <property type="entry name" value="SHORT-CHAIN DEHYDROGENASES/REDUCTASES FAMILY MEMBER"/>
    <property type="match status" value="1"/>
</dbReference>
<dbReference type="EC" id="1.1.1.-" evidence="2"/>
<name>A0ABV6RP49_9GAMM</name>
<dbReference type="EMBL" id="JBHLTG010000002">
    <property type="protein sequence ID" value="MFC0678768.1"/>
    <property type="molecule type" value="Genomic_DNA"/>
</dbReference>
<proteinExistence type="inferred from homology"/>
<keyword evidence="3" id="KW-1185">Reference proteome</keyword>
<keyword evidence="2" id="KW-0560">Oxidoreductase</keyword>
<dbReference type="InterPro" id="IPR036291">
    <property type="entry name" value="NAD(P)-bd_dom_sf"/>
</dbReference>
<dbReference type="SUPFAM" id="SSF51735">
    <property type="entry name" value="NAD(P)-binding Rossmann-fold domains"/>
    <property type="match status" value="1"/>
</dbReference>
<dbReference type="Proteomes" id="UP001589896">
    <property type="component" value="Unassembled WGS sequence"/>
</dbReference>
<dbReference type="InterPro" id="IPR020904">
    <property type="entry name" value="Sc_DH/Rdtase_CS"/>
</dbReference>
<organism evidence="2 3">
    <name type="scientific">Lysobacter korlensis</name>
    <dbReference type="NCBI Taxonomy" id="553636"/>
    <lineage>
        <taxon>Bacteria</taxon>
        <taxon>Pseudomonadati</taxon>
        <taxon>Pseudomonadota</taxon>
        <taxon>Gammaproteobacteria</taxon>
        <taxon>Lysobacterales</taxon>
        <taxon>Lysobacteraceae</taxon>
        <taxon>Lysobacter</taxon>
    </lineage>
</organism>
<evidence type="ECO:0000256" key="1">
    <source>
        <dbReference type="ARBA" id="ARBA00006484"/>
    </source>
</evidence>
<accession>A0ABV6RP49</accession>
<dbReference type="InterPro" id="IPR002347">
    <property type="entry name" value="SDR_fam"/>
</dbReference>
<dbReference type="GO" id="GO:0016491">
    <property type="term" value="F:oxidoreductase activity"/>
    <property type="evidence" value="ECO:0007669"/>
    <property type="project" value="UniProtKB-KW"/>
</dbReference>
<dbReference type="Gene3D" id="3.40.50.720">
    <property type="entry name" value="NAD(P)-binding Rossmann-like Domain"/>
    <property type="match status" value="1"/>
</dbReference>
<dbReference type="RefSeq" id="WP_386668902.1">
    <property type="nucleotide sequence ID" value="NZ_JBHLTG010000002.1"/>
</dbReference>
<dbReference type="PRINTS" id="PR00081">
    <property type="entry name" value="GDHRDH"/>
</dbReference>
<comment type="caution">
    <text evidence="2">The sequence shown here is derived from an EMBL/GenBank/DDBJ whole genome shotgun (WGS) entry which is preliminary data.</text>
</comment>
<protein>
    <submittedName>
        <fullName evidence="2">SDR family NAD(P)-dependent oxidoreductase</fullName>
        <ecNumber evidence="2">1.1.1.-</ecNumber>
    </submittedName>
</protein>
<evidence type="ECO:0000313" key="2">
    <source>
        <dbReference type="EMBL" id="MFC0678768.1"/>
    </source>
</evidence>
<dbReference type="CDD" id="cd05233">
    <property type="entry name" value="SDR_c"/>
    <property type="match status" value="1"/>
</dbReference>
<reference evidence="2 3" key="1">
    <citation type="submission" date="2024-09" db="EMBL/GenBank/DDBJ databases">
        <authorList>
            <person name="Sun Q."/>
            <person name="Mori K."/>
        </authorList>
    </citation>
    <scope>NUCLEOTIDE SEQUENCE [LARGE SCALE GENOMIC DNA]</scope>
    <source>
        <strain evidence="2 3">KCTC 23076</strain>
    </source>
</reference>